<dbReference type="AlphaFoldDB" id="M7BFJ0"/>
<proteinExistence type="predicted"/>
<sequence>MPDGAKTLSRVVWDTCCQSPLPPSVKATADNHFVPFFLGYMCRRHTTASMEPAQLTAAVVRIVNTSHIILEYVQNRAKKRQHKDDRDEDMDTESTGCGNWDIMAAVGLADTVER</sequence>
<gene>
    <name evidence="1" type="ORF">UY3_06101</name>
</gene>
<dbReference type="EMBL" id="KB524249">
    <property type="protein sequence ID" value="EMP36706.1"/>
    <property type="molecule type" value="Genomic_DNA"/>
</dbReference>
<accession>M7BFJ0</accession>
<dbReference type="Proteomes" id="UP000031443">
    <property type="component" value="Unassembled WGS sequence"/>
</dbReference>
<name>M7BFJ0_CHEMY</name>
<keyword evidence="2" id="KW-1185">Reference proteome</keyword>
<reference evidence="2" key="1">
    <citation type="journal article" date="2013" name="Nat. Genet.">
        <title>The draft genomes of soft-shell turtle and green sea turtle yield insights into the development and evolution of the turtle-specific body plan.</title>
        <authorList>
            <person name="Wang Z."/>
            <person name="Pascual-Anaya J."/>
            <person name="Zadissa A."/>
            <person name="Li W."/>
            <person name="Niimura Y."/>
            <person name="Huang Z."/>
            <person name="Li C."/>
            <person name="White S."/>
            <person name="Xiong Z."/>
            <person name="Fang D."/>
            <person name="Wang B."/>
            <person name="Ming Y."/>
            <person name="Chen Y."/>
            <person name="Zheng Y."/>
            <person name="Kuraku S."/>
            <person name="Pignatelli M."/>
            <person name="Herrero J."/>
            <person name="Beal K."/>
            <person name="Nozawa M."/>
            <person name="Li Q."/>
            <person name="Wang J."/>
            <person name="Zhang H."/>
            <person name="Yu L."/>
            <person name="Shigenobu S."/>
            <person name="Wang J."/>
            <person name="Liu J."/>
            <person name="Flicek P."/>
            <person name="Searle S."/>
            <person name="Wang J."/>
            <person name="Kuratani S."/>
            <person name="Yin Y."/>
            <person name="Aken B."/>
            <person name="Zhang G."/>
            <person name="Irie N."/>
        </authorList>
    </citation>
    <scope>NUCLEOTIDE SEQUENCE [LARGE SCALE GENOMIC DNA]</scope>
</reference>
<protein>
    <submittedName>
        <fullName evidence="1">Uncharacterized protein</fullName>
    </submittedName>
</protein>
<evidence type="ECO:0000313" key="2">
    <source>
        <dbReference type="Proteomes" id="UP000031443"/>
    </source>
</evidence>
<evidence type="ECO:0000313" key="1">
    <source>
        <dbReference type="EMBL" id="EMP36706.1"/>
    </source>
</evidence>
<organism evidence="1 2">
    <name type="scientific">Chelonia mydas</name>
    <name type="common">Green sea-turtle</name>
    <name type="synonym">Chelonia agassizi</name>
    <dbReference type="NCBI Taxonomy" id="8469"/>
    <lineage>
        <taxon>Eukaryota</taxon>
        <taxon>Metazoa</taxon>
        <taxon>Chordata</taxon>
        <taxon>Craniata</taxon>
        <taxon>Vertebrata</taxon>
        <taxon>Euteleostomi</taxon>
        <taxon>Archelosauria</taxon>
        <taxon>Testudinata</taxon>
        <taxon>Testudines</taxon>
        <taxon>Cryptodira</taxon>
        <taxon>Durocryptodira</taxon>
        <taxon>Americhelydia</taxon>
        <taxon>Chelonioidea</taxon>
        <taxon>Cheloniidae</taxon>
        <taxon>Chelonia</taxon>
    </lineage>
</organism>